<keyword evidence="4 8" id="KW-1133">Transmembrane helix</keyword>
<evidence type="ECO:0000313" key="11">
    <source>
        <dbReference type="Proteomes" id="UP000008227"/>
    </source>
</evidence>
<keyword evidence="11" id="KW-1185">Reference proteome</keyword>
<dbReference type="SUPFAM" id="SSF81333">
    <property type="entry name" value="F1F0 ATP synthase subunit C"/>
    <property type="match status" value="1"/>
</dbReference>
<evidence type="ECO:0000256" key="6">
    <source>
        <dbReference type="ARBA" id="ARBA00023136"/>
    </source>
</evidence>
<reference evidence="10" key="2">
    <citation type="journal article" date="2020" name="Gigascience">
        <title>An improved pig reference genome sequence to enable pig genetics and genomics research.</title>
        <authorList>
            <person name="Warr A."/>
            <person name="Affara N."/>
            <person name="Aken B."/>
            <person name="Beiki H."/>
            <person name="Bickhart D.M."/>
            <person name="Billis K."/>
            <person name="Chow W."/>
            <person name="Eory L."/>
            <person name="Finlayson H.A."/>
            <person name="Flicek P."/>
            <person name="Giron C.G."/>
            <person name="Griffin D.K."/>
            <person name="Hall R."/>
            <person name="Hannum G."/>
            <person name="Hourlier T."/>
            <person name="Howe K."/>
            <person name="Hume D.A."/>
            <person name="Izuogu O."/>
            <person name="Kim K."/>
            <person name="Koren S."/>
            <person name="Liu H."/>
            <person name="Manchanda N."/>
            <person name="Martin F.J."/>
            <person name="Nonneman D.J."/>
            <person name="O'Connor R.E."/>
            <person name="Phillippy A.M."/>
            <person name="Rohrer G.A."/>
            <person name="Rosen B.D."/>
            <person name="Rund L.A."/>
            <person name="Sargent C.A."/>
            <person name="Schook L.B."/>
            <person name="Schroeder S.G."/>
            <person name="Schwartz A.S."/>
            <person name="Skinner B.M."/>
            <person name="Talbot R."/>
            <person name="Tseng E."/>
            <person name="Tuggle C.K."/>
            <person name="Watson M."/>
            <person name="Smith T.P.L."/>
            <person name="Archibald A.L."/>
        </authorList>
    </citation>
    <scope>NUCLEOTIDE SEQUENCE [LARGE SCALE GENOMIC DNA]</scope>
    <source>
        <strain evidence="10">Duroc</strain>
    </source>
</reference>
<dbReference type="STRING" id="9823.ENSSSCP00000053469"/>
<accession>A0A287BA99</accession>
<name>A0A287BA99_PIG</name>
<dbReference type="PANTHER" id="PTHR10263">
    <property type="entry name" value="V-TYPE PROTON ATPASE PROTEOLIPID SUBUNIT"/>
    <property type="match status" value="1"/>
</dbReference>
<dbReference type="GlyGen" id="A0A287BA99">
    <property type="glycosylation" value="1 site"/>
</dbReference>
<dbReference type="Proteomes" id="UP000008227">
    <property type="component" value="Chromosome 9"/>
</dbReference>
<dbReference type="CDD" id="cd18176">
    <property type="entry name" value="ATP-synt_Vo_c_ATP6C_rpt2"/>
    <property type="match status" value="1"/>
</dbReference>
<evidence type="ECO:0000256" key="4">
    <source>
        <dbReference type="ARBA" id="ARBA00022989"/>
    </source>
</evidence>
<evidence type="ECO:0000256" key="3">
    <source>
        <dbReference type="ARBA" id="ARBA00022692"/>
    </source>
</evidence>
<keyword evidence="3 8" id="KW-0812">Transmembrane</keyword>
<dbReference type="GO" id="GO:0033179">
    <property type="term" value="C:proton-transporting V-type ATPase, V0 domain"/>
    <property type="evidence" value="ECO:0007669"/>
    <property type="project" value="InterPro"/>
</dbReference>
<dbReference type="GO" id="GO:0016020">
    <property type="term" value="C:membrane"/>
    <property type="evidence" value="ECO:0000318"/>
    <property type="project" value="GO_Central"/>
</dbReference>
<feature type="domain" description="V-ATPase proteolipid subunit C-like" evidence="9">
    <location>
        <begin position="20"/>
        <end position="78"/>
    </location>
</feature>
<reference evidence="10" key="4">
    <citation type="submission" date="2025-09" db="UniProtKB">
        <authorList>
            <consortium name="Ensembl"/>
        </authorList>
    </citation>
    <scope>IDENTIFICATION</scope>
</reference>
<evidence type="ECO:0000256" key="8">
    <source>
        <dbReference type="SAM" id="Phobius"/>
    </source>
</evidence>
<feature type="transmembrane region" description="Helical" evidence="8">
    <location>
        <begin position="20"/>
        <end position="42"/>
    </location>
</feature>
<dbReference type="Pfam" id="PF00137">
    <property type="entry name" value="ATP-synt_C"/>
    <property type="match status" value="1"/>
</dbReference>
<dbReference type="SMR" id="A0A287BA99"/>
<proteinExistence type="inferred from homology"/>
<evidence type="ECO:0000313" key="10">
    <source>
        <dbReference type="Ensembl" id="ENSSSCP00000053469.2"/>
    </source>
</evidence>
<organism evidence="10 11">
    <name type="scientific">Sus scrofa</name>
    <name type="common">Pig</name>
    <dbReference type="NCBI Taxonomy" id="9823"/>
    <lineage>
        <taxon>Eukaryota</taxon>
        <taxon>Metazoa</taxon>
        <taxon>Chordata</taxon>
        <taxon>Craniata</taxon>
        <taxon>Vertebrata</taxon>
        <taxon>Euteleostomi</taxon>
        <taxon>Mammalia</taxon>
        <taxon>Eutheria</taxon>
        <taxon>Laurasiatheria</taxon>
        <taxon>Artiodactyla</taxon>
        <taxon>Suina</taxon>
        <taxon>Suidae</taxon>
        <taxon>Sus</taxon>
    </lineage>
</organism>
<dbReference type="PRINTS" id="PR00122">
    <property type="entry name" value="VACATPASE"/>
</dbReference>
<dbReference type="GeneTree" id="ENSGT00550000074873"/>
<keyword evidence="6 8" id="KW-0472">Membrane</keyword>
<sequence length="81" mass="8483">KAFTVYVLGISLHRSFLQQGAGPTVGLSGLVASLTICIVGVVGMRGTTQQPQLFLGMILILVFTEVLGLQSLIVALILATK</sequence>
<reference evidence="10" key="3">
    <citation type="submission" date="2025-08" db="UniProtKB">
        <authorList>
            <consortium name="Ensembl"/>
        </authorList>
    </citation>
    <scope>IDENTIFICATION</scope>
</reference>
<keyword evidence="5" id="KW-0406">Ion transport</keyword>
<dbReference type="InterPro" id="IPR035921">
    <property type="entry name" value="F/V-ATP_Csub_sf"/>
</dbReference>
<dbReference type="Gene3D" id="1.20.120.610">
    <property type="entry name" value="lithium bound rotor ring of v- atpase"/>
    <property type="match status" value="1"/>
</dbReference>
<comment type="subcellular location">
    <subcellularLocation>
        <location evidence="7">Cytoplasmic vesicle</location>
        <location evidence="7">Clathrin-coated vesicle membrane</location>
        <topology evidence="7">Multi-pass membrane protein</topology>
    </subcellularLocation>
</comment>
<dbReference type="InterPro" id="IPR000245">
    <property type="entry name" value="ATPase_proteolipid_csu"/>
</dbReference>
<keyword evidence="2" id="KW-0813">Transport</keyword>
<dbReference type="GO" id="GO:0046961">
    <property type="term" value="F:proton-transporting ATPase activity, rotational mechanism"/>
    <property type="evidence" value="ECO:0007669"/>
    <property type="project" value="InterPro"/>
</dbReference>
<evidence type="ECO:0000256" key="7">
    <source>
        <dbReference type="ARBA" id="ARBA00029431"/>
    </source>
</evidence>
<dbReference type="GO" id="GO:0030665">
    <property type="term" value="C:clathrin-coated vesicle membrane"/>
    <property type="evidence" value="ECO:0007669"/>
    <property type="project" value="UniProtKB-SubCell"/>
</dbReference>
<dbReference type="InterPro" id="IPR002379">
    <property type="entry name" value="ATPase_proteolipid_c-like_dom"/>
</dbReference>
<evidence type="ECO:0000259" key="9">
    <source>
        <dbReference type="Pfam" id="PF00137"/>
    </source>
</evidence>
<dbReference type="Bgee" id="ENSSSCG00000034240">
    <property type="expression patterns" value="Expressed in pituitary gland and 8 other cell types or tissues"/>
</dbReference>
<dbReference type="Ensembl" id="ENSSSCT00000054387.2">
    <property type="protein sequence ID" value="ENSSSCP00000053469.2"/>
    <property type="gene ID" value="ENSSSCG00000034240.2"/>
</dbReference>
<reference evidence="11" key="1">
    <citation type="submission" date="2009-11" db="EMBL/GenBank/DDBJ databases">
        <authorList>
            <consortium name="Porcine genome sequencing project"/>
        </authorList>
    </citation>
    <scope>NUCLEOTIDE SEQUENCE [LARGE SCALE GENOMIC DNA]</scope>
    <source>
        <strain evidence="11">Duroc</strain>
    </source>
</reference>
<evidence type="ECO:0000256" key="1">
    <source>
        <dbReference type="ARBA" id="ARBA00007296"/>
    </source>
</evidence>
<evidence type="ECO:0000256" key="5">
    <source>
        <dbReference type="ARBA" id="ARBA00023065"/>
    </source>
</evidence>
<feature type="transmembrane region" description="Helical" evidence="8">
    <location>
        <begin position="54"/>
        <end position="79"/>
    </location>
</feature>
<dbReference type="AlphaFoldDB" id="A0A287BA99"/>
<dbReference type="InParanoid" id="A0A287BA99"/>
<comment type="similarity">
    <text evidence="1">Belongs to the V-ATPase proteolipid subunit family.</text>
</comment>
<protein>
    <recommendedName>
        <fullName evidence="9">V-ATPase proteolipid subunit C-like domain-containing protein</fullName>
    </recommendedName>
</protein>
<evidence type="ECO:0000256" key="2">
    <source>
        <dbReference type="ARBA" id="ARBA00022448"/>
    </source>
</evidence>